<dbReference type="EMBL" id="JBEXAE010000002">
    <property type="protein sequence ID" value="MET6990136.1"/>
    <property type="molecule type" value="Genomic_DNA"/>
</dbReference>
<evidence type="ECO:0000313" key="2">
    <source>
        <dbReference type="EMBL" id="MET6990136.1"/>
    </source>
</evidence>
<sequence>MKIFKKTLLVLLLALVLIQFYRPEKNVAEYRDVASFEAETKPSLEIKSILENNCYDCHTNKTKYPWYAEIAPISYVIADHVEEGSEHFNVSKWESYNRKKKDHKLDELMEEVEEGEMPIKEYSLIHGDMTKEEKEALINWAKQARENYLVGDDIQ</sequence>
<comment type="caution">
    <text evidence="2">The sequence shown here is derived from an EMBL/GenBank/DDBJ whole genome shotgun (WGS) entry which is preliminary data.</text>
</comment>
<dbReference type="Proteomes" id="UP001549799">
    <property type="component" value="Unassembled WGS sequence"/>
</dbReference>
<dbReference type="InterPro" id="IPR025992">
    <property type="entry name" value="Haem-bd"/>
</dbReference>
<protein>
    <submittedName>
        <fullName evidence="2">Heme-binding domain-containing protein</fullName>
    </submittedName>
</protein>
<accession>A0ABV2SSK3</accession>
<reference evidence="2 3" key="1">
    <citation type="submission" date="2024-07" db="EMBL/GenBank/DDBJ databases">
        <title>The genome sequence of type strain Sediminicola arcticus GDMCC 1.2805.</title>
        <authorList>
            <person name="Liu Y."/>
        </authorList>
    </citation>
    <scope>NUCLEOTIDE SEQUENCE [LARGE SCALE GENOMIC DNA]</scope>
    <source>
        <strain evidence="2 3">GDMCC 1.2805</strain>
    </source>
</reference>
<feature type="domain" description="Haem-binding" evidence="1">
    <location>
        <begin position="12"/>
        <end position="145"/>
    </location>
</feature>
<keyword evidence="3" id="KW-1185">Reference proteome</keyword>
<evidence type="ECO:0000313" key="3">
    <source>
        <dbReference type="Proteomes" id="UP001549799"/>
    </source>
</evidence>
<dbReference type="RefSeq" id="WP_354614524.1">
    <property type="nucleotide sequence ID" value="NZ_JBEXAE010000002.1"/>
</dbReference>
<evidence type="ECO:0000259" key="1">
    <source>
        <dbReference type="SMART" id="SM01235"/>
    </source>
</evidence>
<name>A0ABV2SSK3_9FLAO</name>
<gene>
    <name evidence="2" type="ORF">ABXZ36_05700</name>
</gene>
<proteinExistence type="predicted"/>
<dbReference type="SMART" id="SM01235">
    <property type="entry name" value="Haem_bd"/>
    <property type="match status" value="1"/>
</dbReference>
<organism evidence="2 3">
    <name type="scientific">Sediminicola arcticus</name>
    <dbReference type="NCBI Taxonomy" id="1574308"/>
    <lineage>
        <taxon>Bacteria</taxon>
        <taxon>Pseudomonadati</taxon>
        <taxon>Bacteroidota</taxon>
        <taxon>Flavobacteriia</taxon>
        <taxon>Flavobacteriales</taxon>
        <taxon>Flavobacteriaceae</taxon>
        <taxon>Sediminicola</taxon>
    </lineage>
</organism>
<dbReference type="Pfam" id="PF14376">
    <property type="entry name" value="Haem_bd"/>
    <property type="match status" value="1"/>
</dbReference>